<evidence type="ECO:0000256" key="14">
    <source>
        <dbReference type="ARBA" id="ARBA00023159"/>
    </source>
</evidence>
<keyword evidence="10 17" id="KW-0479">Metal-binding</keyword>
<comment type="subcellular location">
    <subcellularLocation>
        <location evidence="2 17">Host cytoplasm</location>
    </subcellularLocation>
    <subcellularLocation>
        <location evidence="1 17">Host nucleus</location>
    </subcellularLocation>
</comment>
<reference evidence="19 20" key="1">
    <citation type="journal article" date="2009" name="Arch. Virol.">
        <title>Molecular characterization of a distinct begomovirus infecting Allamanda cathartica in Guangdong, China.</title>
        <authorList>
            <person name="He Z.F."/>
            <person name="Mao M.J."/>
            <person name="Yu H."/>
            <person name="Li H.P."/>
            <person name="Chen X."/>
        </authorList>
    </citation>
    <scope>NUCLEOTIDE SEQUENCE [LARGE SCALE GENOMIC DNA]</scope>
    <source>
        <strain evidence="19">G10</strain>
    </source>
</reference>
<keyword evidence="16" id="KW-0899">Viral immunoevasion</keyword>
<dbReference type="KEGG" id="vg:6390859"/>
<evidence type="ECO:0000256" key="17">
    <source>
        <dbReference type="RuleBase" id="RU363028"/>
    </source>
</evidence>
<evidence type="ECO:0000256" key="18">
    <source>
        <dbReference type="SAM" id="MobiDB-lite"/>
    </source>
</evidence>
<dbReference type="GO" id="GO:0003677">
    <property type="term" value="F:DNA binding"/>
    <property type="evidence" value="ECO:0007669"/>
    <property type="project" value="UniProtKB-KW"/>
</dbReference>
<name>A7KX26_9GEMI</name>
<keyword evidence="12 17" id="KW-0862">Zinc</keyword>
<dbReference type="Proteomes" id="UP000202400">
    <property type="component" value="Segment DNA A"/>
</dbReference>
<proteinExistence type="inferred from homology"/>
<keyword evidence="13 17" id="KW-0238">DNA-binding</keyword>
<evidence type="ECO:0000256" key="9">
    <source>
        <dbReference type="ARBA" id="ARBA00022632"/>
    </source>
</evidence>
<dbReference type="GeneID" id="6390859"/>
<dbReference type="RefSeq" id="YP_001974396.1">
    <property type="nucleotide sequence ID" value="NC_010947.1"/>
</dbReference>
<evidence type="ECO:0000256" key="7">
    <source>
        <dbReference type="ARBA" id="ARBA00022562"/>
    </source>
</evidence>
<evidence type="ECO:0000256" key="3">
    <source>
        <dbReference type="ARBA" id="ARBA00007672"/>
    </source>
</evidence>
<evidence type="ECO:0000256" key="11">
    <source>
        <dbReference type="ARBA" id="ARBA00022771"/>
    </source>
</evidence>
<dbReference type="Pfam" id="PF01440">
    <property type="entry name" value="Gemini_AL2"/>
    <property type="match status" value="1"/>
</dbReference>
<keyword evidence="5 17" id="KW-0941">Suppressor of RNA silencing</keyword>
<feature type="region of interest" description="Disordered" evidence="18">
    <location>
        <begin position="75"/>
        <end position="109"/>
    </location>
</feature>
<protein>
    <recommendedName>
        <fullName evidence="4 17">Transcriptional activator protein</fullName>
        <shortName evidence="17">TrAP</shortName>
    </recommendedName>
</protein>
<feature type="compositionally biased region" description="Basic and acidic residues" evidence="18">
    <location>
        <begin position="79"/>
        <end position="92"/>
    </location>
</feature>
<evidence type="ECO:0000313" key="20">
    <source>
        <dbReference type="Proteomes" id="UP000202400"/>
    </source>
</evidence>
<comment type="similarity">
    <text evidence="3 17">Belongs to the geminiviridae transcriptional activator protein family.</text>
</comment>
<comment type="subunit">
    <text evidence="17">Monomer. Homodimer. Homooligomer. Self-interaction correlates with nuclear localization and efficient activation of transcription.</text>
</comment>
<accession>A7KX26</accession>
<dbReference type="GO" id="GO:0052170">
    <property type="term" value="P:symbiont-mediated suppression of host innate immune response"/>
    <property type="evidence" value="ECO:0007669"/>
    <property type="project" value="UniProtKB-KW"/>
</dbReference>
<dbReference type="GO" id="GO:0042025">
    <property type="term" value="C:host cell nucleus"/>
    <property type="evidence" value="ECO:0007669"/>
    <property type="project" value="UniProtKB-SubCell"/>
</dbReference>
<comment type="function">
    <text evidence="17">Strong activator of the late viral genes promoters. Acts as a suppressor of RNA-mediated gene silencing, also known as post-transcriptional gene silencing (PTGS), a mechanism of plant viral defense that limits the accumulation of viral RNAs. Also suppresses the host basal defense by interacting with and inhibiting SNF1 kinase, a key regulator of cell metabolism implicated in innate antiviral defense. Determines pathogenicity.</text>
</comment>
<keyword evidence="15 17" id="KW-1035">Host cytoplasm</keyword>
<dbReference type="PRINTS" id="PR00230">
    <property type="entry name" value="GEMCOATAL2"/>
</dbReference>
<dbReference type="EMBL" id="EF602306">
    <property type="protein sequence ID" value="ABS32016.1"/>
    <property type="molecule type" value="Genomic_DNA"/>
</dbReference>
<keyword evidence="6" id="KW-0597">Phosphoprotein</keyword>
<evidence type="ECO:0000256" key="4">
    <source>
        <dbReference type="ARBA" id="ARBA00014388"/>
    </source>
</evidence>
<comment type="domain">
    <text evidence="17">The zinc finger and the transactivation region are involved in PTGS suppression.</text>
</comment>
<feature type="compositionally biased region" description="Polar residues" evidence="18">
    <location>
        <begin position="97"/>
        <end position="109"/>
    </location>
</feature>
<evidence type="ECO:0000256" key="2">
    <source>
        <dbReference type="ARBA" id="ARBA00004192"/>
    </source>
</evidence>
<dbReference type="InterPro" id="IPR000942">
    <property type="entry name" value="Gemini_AL2"/>
</dbReference>
<keyword evidence="7 17" id="KW-1048">Host nucleus</keyword>
<dbReference type="GO" id="GO:0019028">
    <property type="term" value="C:viral capsid"/>
    <property type="evidence" value="ECO:0007669"/>
    <property type="project" value="InterPro"/>
</dbReference>
<evidence type="ECO:0000256" key="13">
    <source>
        <dbReference type="ARBA" id="ARBA00023125"/>
    </source>
</evidence>
<gene>
    <name evidence="19" type="primary">AC2</name>
</gene>
<keyword evidence="14 17" id="KW-0010">Activator</keyword>
<dbReference type="GO" id="GO:0008270">
    <property type="term" value="F:zinc ion binding"/>
    <property type="evidence" value="ECO:0007669"/>
    <property type="project" value="UniProtKB-KW"/>
</dbReference>
<keyword evidence="9" id="KW-1090">Inhibition of host innate immune response by virus</keyword>
<dbReference type="OrthoDB" id="11041at10239"/>
<evidence type="ECO:0000256" key="6">
    <source>
        <dbReference type="ARBA" id="ARBA00022553"/>
    </source>
</evidence>
<organism evidence="19 20">
    <name type="scientific">Begomovirus allamandae</name>
    <dbReference type="NCBI Taxonomy" id="452758"/>
    <lineage>
        <taxon>Viruses</taxon>
        <taxon>Monodnaviria</taxon>
        <taxon>Shotokuvirae</taxon>
        <taxon>Cressdnaviricota</taxon>
        <taxon>Repensiviricetes</taxon>
        <taxon>Geplafuvirales</taxon>
        <taxon>Geminiviridae</taxon>
        <taxon>Begomovirus</taxon>
    </lineage>
</organism>
<evidence type="ECO:0000256" key="1">
    <source>
        <dbReference type="ARBA" id="ARBA00004147"/>
    </source>
</evidence>
<evidence type="ECO:0000256" key="5">
    <source>
        <dbReference type="ARBA" id="ARBA00022463"/>
    </source>
</evidence>
<evidence type="ECO:0000256" key="8">
    <source>
        <dbReference type="ARBA" id="ARBA00022581"/>
    </source>
</evidence>
<evidence type="ECO:0000313" key="19">
    <source>
        <dbReference type="EMBL" id="ABS32016.1"/>
    </source>
</evidence>
<dbReference type="GO" id="GO:0005198">
    <property type="term" value="F:structural molecule activity"/>
    <property type="evidence" value="ECO:0007669"/>
    <property type="project" value="InterPro"/>
</dbReference>
<keyword evidence="8 17" id="KW-0945">Host-virus interaction</keyword>
<evidence type="ECO:0000256" key="12">
    <source>
        <dbReference type="ARBA" id="ARBA00022833"/>
    </source>
</evidence>
<evidence type="ECO:0000256" key="16">
    <source>
        <dbReference type="ARBA" id="ARBA00023280"/>
    </source>
</evidence>
<evidence type="ECO:0000256" key="10">
    <source>
        <dbReference type="ARBA" id="ARBA00022723"/>
    </source>
</evidence>
<evidence type="ECO:0000256" key="15">
    <source>
        <dbReference type="ARBA" id="ARBA00023200"/>
    </source>
</evidence>
<sequence length="133" mass="15161">MQHSSPSRSHSIPVKVQHRIAKHRPIRRRRLDLPCGCSIYKAINRADHGFTHRGEHHCGSSKEWRIYLDGAKSPLFQDHGTHQEDVLQEPRHHPCPSQIQPQPQEATGDSQVLPELEDLHSLTSSDLAFLKGF</sequence>
<keyword evidence="20" id="KW-1185">Reference proteome</keyword>
<keyword evidence="11 17" id="KW-0863">Zinc-finger</keyword>
<dbReference type="GO" id="GO:0030430">
    <property type="term" value="C:host cell cytoplasm"/>
    <property type="evidence" value="ECO:0007669"/>
    <property type="project" value="UniProtKB-SubCell"/>
</dbReference>